<dbReference type="RefSeq" id="WP_018946647.1">
    <property type="nucleotide sequence ID" value="NZ_MUZR01000067.1"/>
</dbReference>
<gene>
    <name evidence="3" type="ORF">B1A74_13120</name>
</gene>
<sequence>MNRCSLLMPAILACGLFPAWGASSAVAEELADPTRLPAVLTAPEPAAVPDPAPDAAEAREEPDTRLAELRVIMVRLQGDRNVARVQDPDGRESEVHIGDTVDRAEILHIEPRGIVVRTTDGEEHRLSVTPPVEMELRRHP</sequence>
<reference evidence="3 4" key="1">
    <citation type="submission" date="2017-02" db="EMBL/GenBank/DDBJ databases">
        <title>Genomic diversity within the haloalkaliphilic genus Thioalkalivibrio.</title>
        <authorList>
            <person name="Ahn A.-C."/>
            <person name="Meier-Kolthoff J."/>
            <person name="Overmars L."/>
            <person name="Richter M."/>
            <person name="Woyke T."/>
            <person name="Sorokin D.Y."/>
            <person name="Muyzer G."/>
        </authorList>
    </citation>
    <scope>NUCLEOTIDE SEQUENCE [LARGE SCALE GENOMIC DNA]</scope>
    <source>
        <strain evidence="3 4">HL17</strain>
    </source>
</reference>
<keyword evidence="4" id="KW-1185">Reference proteome</keyword>
<evidence type="ECO:0000256" key="1">
    <source>
        <dbReference type="SAM" id="MobiDB-lite"/>
    </source>
</evidence>
<evidence type="ECO:0000313" key="4">
    <source>
        <dbReference type="Proteomes" id="UP000189177"/>
    </source>
</evidence>
<evidence type="ECO:0000313" key="3">
    <source>
        <dbReference type="EMBL" id="OOC09023.1"/>
    </source>
</evidence>
<dbReference type="Proteomes" id="UP000189177">
    <property type="component" value="Unassembled WGS sequence"/>
</dbReference>
<dbReference type="STRING" id="252474.B1A74_13120"/>
<evidence type="ECO:0000256" key="2">
    <source>
        <dbReference type="SAM" id="SignalP"/>
    </source>
</evidence>
<feature type="signal peptide" evidence="2">
    <location>
        <begin position="1"/>
        <end position="27"/>
    </location>
</feature>
<feature type="region of interest" description="Disordered" evidence="1">
    <location>
        <begin position="43"/>
        <end position="62"/>
    </location>
</feature>
<feature type="chain" id="PRO_5010719519" evidence="2">
    <location>
        <begin position="28"/>
        <end position="140"/>
    </location>
</feature>
<proteinExistence type="predicted"/>
<protein>
    <submittedName>
        <fullName evidence="3">Uncharacterized protein</fullName>
    </submittedName>
</protein>
<comment type="caution">
    <text evidence="3">The sequence shown here is derived from an EMBL/GenBank/DDBJ whole genome shotgun (WGS) entry which is preliminary data.</text>
</comment>
<accession>A0A1V2ZW21</accession>
<dbReference type="EMBL" id="MUZR01000067">
    <property type="protein sequence ID" value="OOC09023.1"/>
    <property type="molecule type" value="Genomic_DNA"/>
</dbReference>
<name>A0A1V2ZW21_9GAMM</name>
<dbReference type="AlphaFoldDB" id="A0A1V2ZW21"/>
<organism evidence="3 4">
    <name type="scientific">Thioalkalivibrio halophilus</name>
    <dbReference type="NCBI Taxonomy" id="252474"/>
    <lineage>
        <taxon>Bacteria</taxon>
        <taxon>Pseudomonadati</taxon>
        <taxon>Pseudomonadota</taxon>
        <taxon>Gammaproteobacteria</taxon>
        <taxon>Chromatiales</taxon>
        <taxon>Ectothiorhodospiraceae</taxon>
        <taxon>Thioalkalivibrio</taxon>
    </lineage>
</organism>
<keyword evidence="2" id="KW-0732">Signal</keyword>